<name>Q08F80_DPV84</name>
<dbReference type="Proteomes" id="UP000162522">
    <property type="component" value="Segment"/>
</dbReference>
<dbReference type="EMBL" id="AY689437">
    <property type="protein sequence ID" value="ABI99086.1"/>
    <property type="molecule type" value="Genomic_DNA"/>
</dbReference>
<dbReference type="Pfam" id="PF05288">
    <property type="entry name" value="Pox_A3L"/>
    <property type="match status" value="1"/>
</dbReference>
<organismHost>
    <name type="scientific">Odocoileus hemionus</name>
    <name type="common">Mule deer</name>
    <name type="synonym">Cervus hemionus</name>
    <dbReference type="NCBI Taxonomy" id="9872"/>
</organismHost>
<organism evidence="1 2">
    <name type="scientific">Deerpox virus (strain W-1170-84)</name>
    <name type="common">DPV</name>
    <dbReference type="NCBI Taxonomy" id="305676"/>
    <lineage>
        <taxon>Viruses</taxon>
        <taxon>Varidnaviria</taxon>
        <taxon>Bamfordvirae</taxon>
        <taxon>Nucleocytoviricota</taxon>
        <taxon>Pokkesviricetes</taxon>
        <taxon>Chitovirales</taxon>
        <taxon>Poxviridae</taxon>
        <taxon>Chordopoxvirinae</taxon>
        <taxon>Cervidpoxvirus</taxon>
        <taxon>Cervidpoxvirus muledeerpox</taxon>
        <taxon>Mule deerpox virus</taxon>
    </lineage>
</organism>
<protein>
    <recommendedName>
        <fullName evidence="3">S-S bond formation pathway protein</fullName>
    </recommendedName>
</protein>
<evidence type="ECO:0000313" key="2">
    <source>
        <dbReference type="Proteomes" id="UP000162522"/>
    </source>
</evidence>
<evidence type="ECO:0008006" key="3">
    <source>
        <dbReference type="Google" id="ProtNLM"/>
    </source>
</evidence>
<gene>
    <name evidence="1" type="ORF">DpV84gp102</name>
</gene>
<proteinExistence type="predicted"/>
<accession>Q08F80</accession>
<evidence type="ECO:0000313" key="1">
    <source>
        <dbReference type="EMBL" id="ABI99086.1"/>
    </source>
</evidence>
<dbReference type="InterPro" id="IPR007952">
    <property type="entry name" value="Poxvirus_A2.5L"/>
</dbReference>
<sequence>MTSWYDKYHINLNPPRKCSRCLANLFEFLSEDSETIKMVLESQPNKLRILKEFLSACRNKEFIYKILDDEIKRVLT</sequence>
<reference evidence="1 2" key="1">
    <citation type="journal article" date="2005" name="J. Virol.">
        <title>Genome of deerpox virus.</title>
        <authorList>
            <person name="Afonso C.L."/>
            <person name="Delhon G."/>
            <person name="Tulman E.R."/>
            <person name="Lu Z."/>
            <person name="Zsak A."/>
            <person name="Becerra V.M."/>
            <person name="Zsak L."/>
            <person name="Kutish G.F."/>
            <person name="Rock D.L."/>
        </authorList>
    </citation>
    <scope>NUCLEOTIDE SEQUENCE [LARGE SCALE GENOMIC DNA]</scope>
    <source>
        <strain evidence="1">W-1170-84</strain>
    </source>
</reference>